<keyword evidence="1" id="KW-1133">Transmembrane helix</keyword>
<keyword evidence="5" id="KW-1185">Reference proteome</keyword>
<dbReference type="RefSeq" id="WP_274796777.1">
    <property type="nucleotide sequence ID" value="NZ_CP113527.1"/>
</dbReference>
<accession>A0AAJ5RP05</accession>
<gene>
    <name evidence="3" type="ORF">OU989_08850</name>
    <name evidence="2" type="ORF">U6C28_15450</name>
</gene>
<dbReference type="EMBL" id="CP113527">
    <property type="protein sequence ID" value="WDV08571.1"/>
    <property type="molecule type" value="Genomic_DNA"/>
</dbReference>
<sequence length="55" mass="6431">MNKLTLFLLAMVVYYVVVVFLISKLFIIPIMKVMALIFFVGAGFIFSRKMRKKLQ</sequence>
<dbReference type="KEGG" id="liu:OU989_08850"/>
<keyword evidence="1" id="KW-0812">Transmembrane</keyword>
<evidence type="ECO:0000256" key="1">
    <source>
        <dbReference type="SAM" id="Phobius"/>
    </source>
</evidence>
<proteinExistence type="predicted"/>
<organism evidence="3 4">
    <name type="scientific">Lysinibacillus irui</name>
    <dbReference type="NCBI Taxonomy" id="2998077"/>
    <lineage>
        <taxon>Bacteria</taxon>
        <taxon>Bacillati</taxon>
        <taxon>Bacillota</taxon>
        <taxon>Bacilli</taxon>
        <taxon>Bacillales</taxon>
        <taxon>Bacillaceae</taxon>
        <taxon>Lysinibacillus</taxon>
    </lineage>
</organism>
<dbReference type="AlphaFoldDB" id="A0AAJ5RP05"/>
<dbReference type="EMBL" id="JAXUIA010000012">
    <property type="protein sequence ID" value="MEA0977704.1"/>
    <property type="molecule type" value="Genomic_DNA"/>
</dbReference>
<dbReference type="Proteomes" id="UP001289615">
    <property type="component" value="Unassembled WGS sequence"/>
</dbReference>
<evidence type="ECO:0000313" key="4">
    <source>
        <dbReference type="Proteomes" id="UP001219585"/>
    </source>
</evidence>
<protein>
    <submittedName>
        <fullName evidence="3">Uncharacterized protein</fullName>
    </submittedName>
</protein>
<reference evidence="3" key="1">
    <citation type="submission" date="2022-11" db="EMBL/GenBank/DDBJ databases">
        <title>Lysinibacillus irui.</title>
        <authorList>
            <person name="Akintayo S.O."/>
        </authorList>
    </citation>
    <scope>NUCLEOTIDE SEQUENCE</scope>
    <source>
        <strain evidence="3">IRB4-01</strain>
    </source>
</reference>
<evidence type="ECO:0000313" key="5">
    <source>
        <dbReference type="Proteomes" id="UP001289615"/>
    </source>
</evidence>
<name>A0AAJ5RP05_9BACI</name>
<evidence type="ECO:0000313" key="3">
    <source>
        <dbReference type="EMBL" id="WDV08571.1"/>
    </source>
</evidence>
<dbReference type="Proteomes" id="UP001219585">
    <property type="component" value="Chromosome"/>
</dbReference>
<keyword evidence="1" id="KW-0472">Membrane</keyword>
<reference evidence="2 5" key="2">
    <citation type="submission" date="2023-12" db="EMBL/GenBank/DDBJ databases">
        <title>Genome comparison identifies genes involved in endophytic behavior of Lysinibacillus irui and provides insights into its role as a plant-growth promoting bacterium.</title>
        <authorList>
            <person name="Hilario S."/>
            <person name="Matos I."/>
            <person name="Goncalves M.F.M."/>
            <person name="Pardo C.A."/>
            <person name="Santos M.J."/>
        </authorList>
    </citation>
    <scope>NUCLEOTIDE SEQUENCE [LARGE SCALE GENOMIC DNA]</scope>
    <source>
        <strain evidence="2 5">B3</strain>
    </source>
</reference>
<feature type="transmembrane region" description="Helical" evidence="1">
    <location>
        <begin position="5"/>
        <end position="22"/>
    </location>
</feature>
<feature type="transmembrane region" description="Helical" evidence="1">
    <location>
        <begin position="28"/>
        <end position="46"/>
    </location>
</feature>
<evidence type="ECO:0000313" key="2">
    <source>
        <dbReference type="EMBL" id="MEA0977704.1"/>
    </source>
</evidence>